<gene>
    <name evidence="8" type="ORF">FRZ40_02205</name>
</gene>
<keyword evidence="4 7" id="KW-0812">Transmembrane</keyword>
<keyword evidence="3" id="KW-1003">Cell membrane</keyword>
<comment type="caution">
    <text evidence="8">The sequence shown here is derived from an EMBL/GenBank/DDBJ whole genome shotgun (WGS) entry which is preliminary data.</text>
</comment>
<dbReference type="EMBL" id="VOQS01000001">
    <property type="protein sequence ID" value="TXC86489.1"/>
    <property type="molecule type" value="Genomic_DNA"/>
</dbReference>
<evidence type="ECO:0000256" key="1">
    <source>
        <dbReference type="ARBA" id="ARBA00004651"/>
    </source>
</evidence>
<dbReference type="PANTHER" id="PTHR30250:SF10">
    <property type="entry name" value="LIPOPOLYSACCHARIDE BIOSYNTHESIS PROTEIN WZXC"/>
    <property type="match status" value="1"/>
</dbReference>
<feature type="transmembrane region" description="Helical" evidence="7">
    <location>
        <begin position="148"/>
        <end position="166"/>
    </location>
</feature>
<dbReference type="InterPro" id="IPR002797">
    <property type="entry name" value="Polysacc_synth"/>
</dbReference>
<feature type="transmembrane region" description="Helical" evidence="7">
    <location>
        <begin position="358"/>
        <end position="381"/>
    </location>
</feature>
<sequence>MDQVKPSKTRAELAATYFAYVVRYVYPLLLLPFYGRTLGPAGYGVVMAGMSLSNTLWRFVNFGFPTVGGRDTVYAKDSAGRAAILSSHMTGRLLLCIPTALFGLGAVAFSPVLSAHPMLGCTTVLLGLLAAFNPGWYFTSTGRARTSILIEVVGFVTSLALIFLFVRHPSDLSLVFFLLLASCVLQTALGYGVIRREFSGWFSSIKAGVDLIQRSKVIFIYTGTSVLLITASTYLLSVLAPAAEVGAFGVAERLIAVALSLTVPASQILIPKVTYLVGQDPVKANRLAYGILAFFLFGSLVGVALTMLLADWMVPLVFGKGFQSSIPVLKVFVLVLPLSVVNQTLGLYFLIPRHRDGMLARAGVATAAVSIVAAIPLASHWGAMGMVAARLLGELTLLATLLVSLIRSGLIREMAATGSTPFFALRPRGKG</sequence>
<feature type="transmembrane region" description="Helical" evidence="7">
    <location>
        <begin position="41"/>
        <end position="60"/>
    </location>
</feature>
<evidence type="ECO:0000256" key="4">
    <source>
        <dbReference type="ARBA" id="ARBA00022692"/>
    </source>
</evidence>
<protein>
    <submittedName>
        <fullName evidence="8">Oligosaccharide flippase family protein</fullName>
    </submittedName>
</protein>
<comment type="similarity">
    <text evidence="2">Belongs to the polysaccharide synthase family.</text>
</comment>
<feature type="transmembrane region" description="Helical" evidence="7">
    <location>
        <begin position="329"/>
        <end position="351"/>
    </location>
</feature>
<dbReference type="AlphaFoldDB" id="A0A5C6VNM8"/>
<keyword evidence="6 7" id="KW-0472">Membrane</keyword>
<evidence type="ECO:0000256" key="7">
    <source>
        <dbReference type="SAM" id="Phobius"/>
    </source>
</evidence>
<accession>A0A5C6VNM8</accession>
<dbReference type="Proteomes" id="UP000321776">
    <property type="component" value="Unassembled WGS sequence"/>
</dbReference>
<dbReference type="Pfam" id="PF01943">
    <property type="entry name" value="Polysacc_synt"/>
    <property type="match status" value="1"/>
</dbReference>
<evidence type="ECO:0000313" key="8">
    <source>
        <dbReference type="EMBL" id="TXC86489.1"/>
    </source>
</evidence>
<organism evidence="8 9">
    <name type="scientific">Paraburkholderia azotifigens</name>
    <dbReference type="NCBI Taxonomy" id="2057004"/>
    <lineage>
        <taxon>Bacteria</taxon>
        <taxon>Pseudomonadati</taxon>
        <taxon>Pseudomonadota</taxon>
        <taxon>Betaproteobacteria</taxon>
        <taxon>Burkholderiales</taxon>
        <taxon>Burkholderiaceae</taxon>
        <taxon>Paraburkholderia</taxon>
    </lineage>
</organism>
<dbReference type="GO" id="GO:0005886">
    <property type="term" value="C:plasma membrane"/>
    <property type="evidence" value="ECO:0007669"/>
    <property type="project" value="UniProtKB-SubCell"/>
</dbReference>
<reference evidence="8 9" key="1">
    <citation type="journal article" date="2018" name="Int. J. Syst. Evol. Microbiol.">
        <title>Paraburkholderia azotifigens sp. nov., a nitrogen-fixing bacterium isolated from paddy soil.</title>
        <authorList>
            <person name="Choi G.M."/>
            <person name="Im W.T."/>
        </authorList>
    </citation>
    <scope>NUCLEOTIDE SEQUENCE [LARGE SCALE GENOMIC DNA]</scope>
    <source>
        <strain evidence="8 9">NF 2-5-3</strain>
    </source>
</reference>
<name>A0A5C6VNM8_9BURK</name>
<keyword evidence="5 7" id="KW-1133">Transmembrane helix</keyword>
<dbReference type="RefSeq" id="WP_147233150.1">
    <property type="nucleotide sequence ID" value="NZ_VOQS01000001.1"/>
</dbReference>
<evidence type="ECO:0000256" key="5">
    <source>
        <dbReference type="ARBA" id="ARBA00022989"/>
    </source>
</evidence>
<proteinExistence type="inferred from homology"/>
<feature type="transmembrane region" description="Helical" evidence="7">
    <location>
        <begin position="387"/>
        <end position="406"/>
    </location>
</feature>
<evidence type="ECO:0000256" key="3">
    <source>
        <dbReference type="ARBA" id="ARBA00022475"/>
    </source>
</evidence>
<feature type="transmembrane region" description="Helical" evidence="7">
    <location>
        <begin position="12"/>
        <end position="35"/>
    </location>
</feature>
<evidence type="ECO:0000256" key="6">
    <source>
        <dbReference type="ARBA" id="ARBA00023136"/>
    </source>
</evidence>
<feature type="transmembrane region" description="Helical" evidence="7">
    <location>
        <begin position="218"/>
        <end position="242"/>
    </location>
</feature>
<feature type="transmembrane region" description="Helical" evidence="7">
    <location>
        <begin position="254"/>
        <end position="275"/>
    </location>
</feature>
<evidence type="ECO:0000313" key="9">
    <source>
        <dbReference type="Proteomes" id="UP000321776"/>
    </source>
</evidence>
<feature type="transmembrane region" description="Helical" evidence="7">
    <location>
        <begin position="91"/>
        <end position="109"/>
    </location>
</feature>
<dbReference type="InterPro" id="IPR050833">
    <property type="entry name" value="Poly_Biosynth_Transport"/>
</dbReference>
<feature type="transmembrane region" description="Helical" evidence="7">
    <location>
        <begin position="115"/>
        <end position="136"/>
    </location>
</feature>
<dbReference type="PANTHER" id="PTHR30250">
    <property type="entry name" value="PST FAMILY PREDICTED COLANIC ACID TRANSPORTER"/>
    <property type="match status" value="1"/>
</dbReference>
<evidence type="ECO:0000256" key="2">
    <source>
        <dbReference type="ARBA" id="ARBA00007430"/>
    </source>
</evidence>
<feature type="transmembrane region" description="Helical" evidence="7">
    <location>
        <begin position="172"/>
        <end position="194"/>
    </location>
</feature>
<feature type="transmembrane region" description="Helical" evidence="7">
    <location>
        <begin position="287"/>
        <end position="309"/>
    </location>
</feature>
<comment type="subcellular location">
    <subcellularLocation>
        <location evidence="1">Cell membrane</location>
        <topology evidence="1">Multi-pass membrane protein</topology>
    </subcellularLocation>
</comment>